<accession>A0A1G6LDZ1</accession>
<name>A0A1G6LDZ1_9FIRM</name>
<evidence type="ECO:0000313" key="2">
    <source>
        <dbReference type="EMBL" id="SDC40806.1"/>
    </source>
</evidence>
<keyword evidence="3" id="KW-1185">Reference proteome</keyword>
<keyword evidence="1" id="KW-0812">Transmembrane</keyword>
<keyword evidence="1" id="KW-0472">Membrane</keyword>
<keyword evidence="1" id="KW-1133">Transmembrane helix</keyword>
<protein>
    <submittedName>
        <fullName evidence="2">Flp pilus assembly protein, pilin Flp</fullName>
    </submittedName>
</protein>
<organism evidence="2 3">
    <name type="scientific">Succiniclasticum ruminis</name>
    <dbReference type="NCBI Taxonomy" id="40841"/>
    <lineage>
        <taxon>Bacteria</taxon>
        <taxon>Bacillati</taxon>
        <taxon>Bacillota</taxon>
        <taxon>Negativicutes</taxon>
        <taxon>Acidaminococcales</taxon>
        <taxon>Acidaminococcaceae</taxon>
        <taxon>Succiniclasticum</taxon>
    </lineage>
</organism>
<gene>
    <name evidence="2" type="ORF">SAMN04487864_1071</name>
</gene>
<dbReference type="AlphaFoldDB" id="A0A1G6LDZ1"/>
<dbReference type="EMBL" id="FMYW01000007">
    <property type="protein sequence ID" value="SDC40806.1"/>
    <property type="molecule type" value="Genomic_DNA"/>
</dbReference>
<sequence>MVKNLDYLKRKQKGQGIVEYALILAFVVGIAMMLNGADLGNAVKGTFDKVASLLGGETVALTPEEADKKKMLTLADILKNNFTFGNSWGVNSDGKMIVHGDYVCVYVTGDGTADIHVQNKKNNQGWYYKNRDDSNIFSDKERQFYDALLADVKLSDKSTWAPSYTETGSQWSNGYAVMYGKDGKVSYWNMDSSLNSDNFRNVNPTDPGGRGVDKSWLYKAHVSGAATSAVQDNNYVGMHTRITGITD</sequence>
<reference evidence="3" key="1">
    <citation type="submission" date="2016-10" db="EMBL/GenBank/DDBJ databases">
        <authorList>
            <person name="Varghese N."/>
            <person name="Submissions S."/>
        </authorList>
    </citation>
    <scope>NUCLEOTIDE SEQUENCE [LARGE SCALE GENOMIC DNA]</scope>
    <source>
        <strain evidence="3">DSM 11005</strain>
    </source>
</reference>
<feature type="transmembrane region" description="Helical" evidence="1">
    <location>
        <begin position="20"/>
        <end position="37"/>
    </location>
</feature>
<dbReference type="Proteomes" id="UP000198943">
    <property type="component" value="Unassembled WGS sequence"/>
</dbReference>
<proteinExistence type="predicted"/>
<dbReference type="RefSeq" id="WP_093730196.1">
    <property type="nucleotide sequence ID" value="NZ_FMYW01000007.1"/>
</dbReference>
<evidence type="ECO:0000313" key="3">
    <source>
        <dbReference type="Proteomes" id="UP000198943"/>
    </source>
</evidence>
<evidence type="ECO:0000256" key="1">
    <source>
        <dbReference type="SAM" id="Phobius"/>
    </source>
</evidence>